<accession>A0A1E7EW76</accession>
<evidence type="ECO:0000256" key="1">
    <source>
        <dbReference type="SAM" id="Coils"/>
    </source>
</evidence>
<feature type="region of interest" description="Disordered" evidence="2">
    <location>
        <begin position="372"/>
        <end position="446"/>
    </location>
</feature>
<feature type="compositionally biased region" description="Low complexity" evidence="2">
    <location>
        <begin position="374"/>
        <end position="410"/>
    </location>
</feature>
<dbReference type="Proteomes" id="UP000095751">
    <property type="component" value="Unassembled WGS sequence"/>
</dbReference>
<sequence>MASGLAAHIRSSTESDTFDLAGQNPSTITVNIEQAFKDPFPLDSMIRITFVTGAGKLGRQKYDDGCARAVTSTLRSCGFEEDRGASCVRECGGFFKQQHDTGKNLKTIVVFPNIREIDDHGGDGGGGSEDYAGSNDNLLLLFQPGSPEEMIALSPISMFSNLLSSRCQSWSQKKGCNAAIANIQETISNLEQRLMEGVALDDNEQALYDVVSVDDLNEKHSIVKDAMHKQIEIDGDITIEEQKSLLGQVSDRLSIIEDDLNEAKTEKKTKKVEKLTIAKTKVEQREVMLKKISPKIPQRLKHQDEILELRKELAPLIKLEDGAKGRLMSVKETQTLARKDEILEEITELEDSSRGWFEDDVSFDLRVKRSRSMGVKTTGKQSSKKTTSSTNVKKSTGGSAWVSSSSSAVRSKAKPYNSKVGSASSSSKKKSGGVFAAMMLDDSDSD</sequence>
<evidence type="ECO:0000256" key="2">
    <source>
        <dbReference type="SAM" id="MobiDB-lite"/>
    </source>
</evidence>
<evidence type="ECO:0000313" key="3">
    <source>
        <dbReference type="EMBL" id="OEU10280.1"/>
    </source>
</evidence>
<gene>
    <name evidence="3" type="ORF">FRACYDRAFT_247895</name>
</gene>
<dbReference type="KEGG" id="fcy:FRACYDRAFT_247895"/>
<name>A0A1E7EW76_9STRA</name>
<dbReference type="EMBL" id="KV784373">
    <property type="protein sequence ID" value="OEU10280.1"/>
    <property type="molecule type" value="Genomic_DNA"/>
</dbReference>
<dbReference type="AlphaFoldDB" id="A0A1E7EW76"/>
<protein>
    <submittedName>
        <fullName evidence="3">Uncharacterized protein</fullName>
    </submittedName>
</protein>
<dbReference type="InParanoid" id="A0A1E7EW76"/>
<dbReference type="OrthoDB" id="496479at2759"/>
<evidence type="ECO:0000313" key="4">
    <source>
        <dbReference type="Proteomes" id="UP000095751"/>
    </source>
</evidence>
<feature type="coiled-coil region" evidence="1">
    <location>
        <begin position="246"/>
        <end position="273"/>
    </location>
</feature>
<reference evidence="3 4" key="1">
    <citation type="submission" date="2016-09" db="EMBL/GenBank/DDBJ databases">
        <title>Extensive genetic diversity and differential bi-allelic expression allows diatom success in the polar Southern Ocean.</title>
        <authorList>
            <consortium name="DOE Joint Genome Institute"/>
            <person name="Mock T."/>
            <person name="Otillar R.P."/>
            <person name="Strauss J."/>
            <person name="Dupont C."/>
            <person name="Frickenhaus S."/>
            <person name="Maumus F."/>
            <person name="Mcmullan M."/>
            <person name="Sanges R."/>
            <person name="Schmutz J."/>
            <person name="Toseland A."/>
            <person name="Valas R."/>
            <person name="Veluchamy A."/>
            <person name="Ward B.J."/>
            <person name="Allen A."/>
            <person name="Barry K."/>
            <person name="Falciatore A."/>
            <person name="Ferrante M."/>
            <person name="Fortunato A.E."/>
            <person name="Gloeckner G."/>
            <person name="Gruber A."/>
            <person name="Hipkin R."/>
            <person name="Janech M."/>
            <person name="Kroth P."/>
            <person name="Leese F."/>
            <person name="Lindquist E."/>
            <person name="Lyon B.R."/>
            <person name="Martin J."/>
            <person name="Mayer C."/>
            <person name="Parker M."/>
            <person name="Quesneville H."/>
            <person name="Raymond J."/>
            <person name="Uhlig C."/>
            <person name="Valentin K.U."/>
            <person name="Worden A.Z."/>
            <person name="Armbrust E.V."/>
            <person name="Bowler C."/>
            <person name="Green B."/>
            <person name="Moulton V."/>
            <person name="Van Oosterhout C."/>
            <person name="Grigoriev I."/>
        </authorList>
    </citation>
    <scope>NUCLEOTIDE SEQUENCE [LARGE SCALE GENOMIC DNA]</scope>
    <source>
        <strain evidence="3 4">CCMP1102</strain>
    </source>
</reference>
<keyword evidence="1" id="KW-0175">Coiled coil</keyword>
<keyword evidence="4" id="KW-1185">Reference proteome</keyword>
<organism evidence="3 4">
    <name type="scientific">Fragilariopsis cylindrus CCMP1102</name>
    <dbReference type="NCBI Taxonomy" id="635003"/>
    <lineage>
        <taxon>Eukaryota</taxon>
        <taxon>Sar</taxon>
        <taxon>Stramenopiles</taxon>
        <taxon>Ochrophyta</taxon>
        <taxon>Bacillariophyta</taxon>
        <taxon>Bacillariophyceae</taxon>
        <taxon>Bacillariophycidae</taxon>
        <taxon>Bacillariales</taxon>
        <taxon>Bacillariaceae</taxon>
        <taxon>Fragilariopsis</taxon>
    </lineage>
</organism>
<proteinExistence type="predicted"/>